<dbReference type="Gene3D" id="1.20.1250.20">
    <property type="entry name" value="MFS general substrate transporter like domains"/>
    <property type="match status" value="1"/>
</dbReference>
<comment type="caution">
    <text evidence="7">The sequence shown here is derived from an EMBL/GenBank/DDBJ whole genome shotgun (WGS) entry which is preliminary data.</text>
</comment>
<feature type="transmembrane region" description="Helical" evidence="5">
    <location>
        <begin position="298"/>
        <end position="319"/>
    </location>
</feature>
<evidence type="ECO:0000259" key="6">
    <source>
        <dbReference type="PROSITE" id="PS50850"/>
    </source>
</evidence>
<feature type="transmembrane region" description="Helical" evidence="5">
    <location>
        <begin position="185"/>
        <end position="206"/>
    </location>
</feature>
<evidence type="ECO:0000256" key="5">
    <source>
        <dbReference type="SAM" id="Phobius"/>
    </source>
</evidence>
<evidence type="ECO:0000256" key="3">
    <source>
        <dbReference type="ARBA" id="ARBA00022989"/>
    </source>
</evidence>
<evidence type="ECO:0000256" key="1">
    <source>
        <dbReference type="ARBA" id="ARBA00004651"/>
    </source>
</evidence>
<keyword evidence="4 5" id="KW-0472">Membrane</keyword>
<organism evidence="7 8">
    <name type="scientific">Pseudonocardia alaniniphila</name>
    <dbReference type="NCBI Taxonomy" id="75291"/>
    <lineage>
        <taxon>Bacteria</taxon>
        <taxon>Bacillati</taxon>
        <taxon>Actinomycetota</taxon>
        <taxon>Actinomycetes</taxon>
        <taxon>Pseudonocardiales</taxon>
        <taxon>Pseudonocardiaceae</taxon>
        <taxon>Pseudonocardia</taxon>
    </lineage>
</organism>
<comment type="subcellular location">
    <subcellularLocation>
        <location evidence="1">Cell membrane</location>
        <topology evidence="1">Multi-pass membrane protein</topology>
    </subcellularLocation>
</comment>
<dbReference type="PANTHER" id="PTHR23542:SF1">
    <property type="entry name" value="MAJOR FACILITATOR SUPERFAMILY (MFS) PROFILE DOMAIN-CONTAINING PROTEIN"/>
    <property type="match status" value="1"/>
</dbReference>
<feature type="transmembrane region" description="Helical" evidence="5">
    <location>
        <begin position="362"/>
        <end position="385"/>
    </location>
</feature>
<accession>A0ABS9TDQ1</accession>
<gene>
    <name evidence="7" type="ORF">MMF94_13430</name>
</gene>
<dbReference type="Pfam" id="PF07690">
    <property type="entry name" value="MFS_1"/>
    <property type="match status" value="1"/>
</dbReference>
<feature type="transmembrane region" description="Helical" evidence="5">
    <location>
        <begin position="30"/>
        <end position="51"/>
    </location>
</feature>
<proteinExistence type="predicted"/>
<evidence type="ECO:0000256" key="4">
    <source>
        <dbReference type="ARBA" id="ARBA00023136"/>
    </source>
</evidence>
<feature type="transmembrane region" description="Helical" evidence="5">
    <location>
        <begin position="91"/>
        <end position="110"/>
    </location>
</feature>
<dbReference type="InterPro" id="IPR020846">
    <property type="entry name" value="MFS_dom"/>
</dbReference>
<feature type="domain" description="Major facilitator superfamily (MFS) profile" evidence="6">
    <location>
        <begin position="1"/>
        <end position="416"/>
    </location>
</feature>
<dbReference type="InterPro" id="IPR011701">
    <property type="entry name" value="MFS"/>
</dbReference>
<protein>
    <submittedName>
        <fullName evidence="7">MFS transporter</fullName>
    </submittedName>
</protein>
<feature type="transmembrane region" description="Helical" evidence="5">
    <location>
        <begin position="240"/>
        <end position="262"/>
    </location>
</feature>
<keyword evidence="8" id="KW-1185">Reference proteome</keyword>
<evidence type="ECO:0000313" key="7">
    <source>
        <dbReference type="EMBL" id="MCH6166685.1"/>
    </source>
</evidence>
<dbReference type="Proteomes" id="UP001299970">
    <property type="component" value="Unassembled WGS sequence"/>
</dbReference>
<name>A0ABS9TDQ1_9PSEU</name>
<evidence type="ECO:0000313" key="8">
    <source>
        <dbReference type="Proteomes" id="UP001299970"/>
    </source>
</evidence>
<feature type="transmembrane region" description="Helical" evidence="5">
    <location>
        <begin position="268"/>
        <end position="291"/>
    </location>
</feature>
<feature type="transmembrane region" description="Helical" evidence="5">
    <location>
        <begin position="391"/>
        <end position="410"/>
    </location>
</feature>
<evidence type="ECO:0000256" key="2">
    <source>
        <dbReference type="ARBA" id="ARBA00022692"/>
    </source>
</evidence>
<feature type="transmembrane region" description="Helical" evidence="5">
    <location>
        <begin position="154"/>
        <end position="179"/>
    </location>
</feature>
<dbReference type="PROSITE" id="PS50850">
    <property type="entry name" value="MFS"/>
    <property type="match status" value="1"/>
</dbReference>
<dbReference type="SUPFAM" id="SSF103473">
    <property type="entry name" value="MFS general substrate transporter"/>
    <property type="match status" value="1"/>
</dbReference>
<dbReference type="InterPro" id="IPR036259">
    <property type="entry name" value="MFS_trans_sf"/>
</dbReference>
<dbReference type="PANTHER" id="PTHR23542">
    <property type="match status" value="1"/>
</dbReference>
<keyword evidence="3 5" id="KW-1133">Transmembrane helix</keyword>
<keyword evidence="2 5" id="KW-0812">Transmembrane</keyword>
<feature type="transmembrane region" description="Helical" evidence="5">
    <location>
        <begin position="116"/>
        <end position="133"/>
    </location>
</feature>
<sequence length="426" mass="41667">MCHASGVSASSASLSDYRVVLTSPGAPGPVLASVVGRLPIAMIGLATLLFVQRATGSFAAAGLVSAGVLVGEGTGAVLQGRFMDRRGATRPLILAAMLFGLAVAALAAAVEADQPLPVLVALAVVAGLVQPALPGASRALWADLVPPGPLRSTAYGYEAISLEVFFILGPAIAAFLVAAPWPGTGLAVAAAAMVVGAVGFALTPAVRARSARTAHGGSPAVGPTSPGLLGVLAEPGMRTVAIASLGFGLVVGTVEVGVPAVTAAAGSAAMGGVLLSAWSVMSVLAGVLYGLRPWPRPLHLRMPVLLGVFAVFVAAMALTGPSGSLAVLVVAMLLAGAVITPQVTAHSMAVDIAAPAETATEAFGWVITAATIGIAAGQSVAGVVVEEAGPPAAFLAGGVAGVVLAVVLWLRRGTLATTPAAVPVAS</sequence>
<feature type="transmembrane region" description="Helical" evidence="5">
    <location>
        <begin position="325"/>
        <end position="350"/>
    </location>
</feature>
<dbReference type="RefSeq" id="WP_241036705.1">
    <property type="nucleotide sequence ID" value="NZ_BAAAJF010000039.1"/>
</dbReference>
<dbReference type="EMBL" id="JAKXMK010000010">
    <property type="protein sequence ID" value="MCH6166685.1"/>
    <property type="molecule type" value="Genomic_DNA"/>
</dbReference>
<reference evidence="7 8" key="1">
    <citation type="submission" date="2022-03" db="EMBL/GenBank/DDBJ databases">
        <title>Pseudonocardia alaer sp. nov., a novel actinomycete isolated from reed forest soil.</title>
        <authorList>
            <person name="Wang L."/>
        </authorList>
    </citation>
    <scope>NUCLEOTIDE SEQUENCE [LARGE SCALE GENOMIC DNA]</scope>
    <source>
        <strain evidence="7 8">Y-16303</strain>
    </source>
</reference>